<protein>
    <recommendedName>
        <fullName evidence="6">Holliday junction branch migration complex subunit RuvA</fullName>
    </recommendedName>
</protein>
<evidence type="ECO:0000313" key="9">
    <source>
        <dbReference type="Proteomes" id="UP000669605"/>
    </source>
</evidence>
<reference evidence="8 9" key="1">
    <citation type="journal article" date="2020" name="Curr. Microbiol.">
        <title>Tepidiphilus baoligensis sp. nov., a Novel Bacterium of the Family Hydrogenophilaceae Isolated from an Oil Reservoir.</title>
        <authorList>
            <person name="Zhang X."/>
            <person name="Wang G."/>
            <person name="Ma X."/>
            <person name="Yu J."/>
            <person name="You J."/>
            <person name="Xue Y."/>
            <person name="Ma Y."/>
        </authorList>
    </citation>
    <scope>NUCLEOTIDE SEQUENCE [LARGE SCALE GENOMIC DNA]</scope>
    <source>
        <strain evidence="8 9">B18-69</strain>
    </source>
</reference>
<dbReference type="SMART" id="SM00278">
    <property type="entry name" value="HhH1"/>
    <property type="match status" value="2"/>
</dbReference>
<feature type="domain" description="Helix-hairpin-helix DNA-binding motif class 1" evidence="7">
    <location>
        <begin position="108"/>
        <end position="127"/>
    </location>
</feature>
<dbReference type="SUPFAM" id="SSF47781">
    <property type="entry name" value="RuvA domain 2-like"/>
    <property type="match status" value="1"/>
</dbReference>
<evidence type="ECO:0000313" key="8">
    <source>
        <dbReference type="EMBL" id="NMH16856.1"/>
    </source>
</evidence>
<dbReference type="InterPro" id="IPR036267">
    <property type="entry name" value="RuvA_C_sf"/>
</dbReference>
<comment type="similarity">
    <text evidence="6">Belongs to the RuvA family.</text>
</comment>
<gene>
    <name evidence="6 8" type="primary">ruvA</name>
    <name evidence="8" type="ORF">GV368_07035</name>
</gene>
<comment type="caution">
    <text evidence="6">Lacks conserved residue(s) required for the propagation of feature annotation.</text>
</comment>
<dbReference type="Pfam" id="PF14520">
    <property type="entry name" value="HHH_5"/>
    <property type="match status" value="1"/>
</dbReference>
<comment type="subcellular location">
    <subcellularLocation>
        <location evidence="6">Cytoplasm</location>
    </subcellularLocation>
</comment>
<feature type="region of interest" description="Domain II" evidence="6">
    <location>
        <begin position="65"/>
        <end position="142"/>
    </location>
</feature>
<evidence type="ECO:0000256" key="5">
    <source>
        <dbReference type="ARBA" id="ARBA00023204"/>
    </source>
</evidence>
<dbReference type="RefSeq" id="WP_142803787.1">
    <property type="nucleotide sequence ID" value="NZ_JAAAUB010000008.1"/>
</dbReference>
<comment type="function">
    <text evidence="6">The RuvA-RuvB-RuvC complex processes Holliday junction (HJ) DNA during genetic recombination and DNA repair, while the RuvA-RuvB complex plays an important role in the rescue of blocked DNA replication forks via replication fork reversal (RFR). RuvA specifically binds to HJ cruciform DNA, conferring on it an open structure. The RuvB hexamer acts as an ATP-dependent pump, pulling dsDNA into and through the RuvAB complex. HJ branch migration allows RuvC to scan DNA until it finds its consensus sequence, where it cleaves and resolves the cruciform DNA.</text>
</comment>
<evidence type="ECO:0000256" key="4">
    <source>
        <dbReference type="ARBA" id="ARBA00023172"/>
    </source>
</evidence>
<comment type="caution">
    <text evidence="8">The sequence shown here is derived from an EMBL/GenBank/DDBJ whole genome shotgun (WGS) entry which is preliminary data.</text>
</comment>
<evidence type="ECO:0000256" key="2">
    <source>
        <dbReference type="ARBA" id="ARBA00022763"/>
    </source>
</evidence>
<comment type="domain">
    <text evidence="6">Has three domains with a flexible linker between the domains II and III and assumes an 'L' shape. Domain III is highly mobile and contacts RuvB.</text>
</comment>
<dbReference type="InterPro" id="IPR013849">
    <property type="entry name" value="DNA_helicase_Holl-junc_RuvA_I"/>
</dbReference>
<dbReference type="Proteomes" id="UP000669605">
    <property type="component" value="Unassembled WGS sequence"/>
</dbReference>
<dbReference type="Pfam" id="PF07499">
    <property type="entry name" value="RuvA_C"/>
    <property type="match status" value="1"/>
</dbReference>
<keyword evidence="1 6" id="KW-0963">Cytoplasm</keyword>
<keyword evidence="4 6" id="KW-0233">DNA recombination</keyword>
<feature type="region of interest" description="Domain III" evidence="6">
    <location>
        <begin position="154"/>
        <end position="204"/>
    </location>
</feature>
<keyword evidence="5 6" id="KW-0234">DNA repair</keyword>
<name>A0ABX1QN61_9PROT</name>
<dbReference type="InterPro" id="IPR010994">
    <property type="entry name" value="RuvA_2-like"/>
</dbReference>
<dbReference type="Gene3D" id="1.10.8.10">
    <property type="entry name" value="DNA helicase RuvA subunit, C-terminal domain"/>
    <property type="match status" value="1"/>
</dbReference>
<keyword evidence="3 6" id="KW-0238">DNA-binding</keyword>
<organism evidence="8 9">
    <name type="scientific">Tepidiphilus baoligensis</name>
    <dbReference type="NCBI Taxonomy" id="2698687"/>
    <lineage>
        <taxon>Bacteria</taxon>
        <taxon>Pseudomonadati</taxon>
        <taxon>Pseudomonadota</taxon>
        <taxon>Hydrogenophilia</taxon>
        <taxon>Hydrogenophilales</taxon>
        <taxon>Hydrogenophilaceae</taxon>
        <taxon>Tepidiphilus</taxon>
    </lineage>
</organism>
<dbReference type="InterPro" id="IPR011114">
    <property type="entry name" value="RuvA_C"/>
</dbReference>
<evidence type="ECO:0000259" key="7">
    <source>
        <dbReference type="SMART" id="SM00278"/>
    </source>
</evidence>
<dbReference type="CDD" id="cd14332">
    <property type="entry name" value="UBA_RuvA_C"/>
    <property type="match status" value="1"/>
</dbReference>
<keyword evidence="9" id="KW-1185">Reference proteome</keyword>
<dbReference type="SUPFAM" id="SSF46929">
    <property type="entry name" value="DNA helicase RuvA subunit, C-terminal domain"/>
    <property type="match status" value="1"/>
</dbReference>
<evidence type="ECO:0000256" key="1">
    <source>
        <dbReference type="ARBA" id="ARBA00022490"/>
    </source>
</evidence>
<dbReference type="Gene3D" id="1.10.150.20">
    <property type="entry name" value="5' to 3' exonuclease, C-terminal subdomain"/>
    <property type="match status" value="1"/>
</dbReference>
<dbReference type="InterPro" id="IPR003583">
    <property type="entry name" value="Hlx-hairpin-Hlx_DNA-bd_motif"/>
</dbReference>
<accession>A0ABX1QN61</accession>
<feature type="region of interest" description="Domain I" evidence="6">
    <location>
        <begin position="1"/>
        <end position="64"/>
    </location>
</feature>
<evidence type="ECO:0000256" key="3">
    <source>
        <dbReference type="ARBA" id="ARBA00023125"/>
    </source>
</evidence>
<dbReference type="InterPro" id="IPR012340">
    <property type="entry name" value="NA-bd_OB-fold"/>
</dbReference>
<dbReference type="HAMAP" id="MF_00031">
    <property type="entry name" value="DNA_HJ_migration_RuvA"/>
    <property type="match status" value="1"/>
</dbReference>
<dbReference type="InterPro" id="IPR000085">
    <property type="entry name" value="RuvA"/>
</dbReference>
<comment type="subunit">
    <text evidence="6">Homotetramer. Forms an RuvA(8)-RuvB(12)-Holliday junction (HJ) complex. HJ DNA is sandwiched between 2 RuvA tetramers; dsDNA enters through RuvA and exits via RuvB. An RuvB hexamer assembles on each DNA strand where it exits the tetramer. Each RuvB hexamer is contacted by two RuvA subunits (via domain III) on 2 adjacent RuvB subunits; this complex drives branch migration. In the full resolvosome a probable DNA-RuvA(4)-RuvB(12)-RuvC(2) complex forms which resolves the HJ.</text>
</comment>
<dbReference type="Gene3D" id="2.40.50.140">
    <property type="entry name" value="Nucleic acid-binding proteins"/>
    <property type="match status" value="1"/>
</dbReference>
<dbReference type="NCBIfam" id="TIGR00084">
    <property type="entry name" value="ruvA"/>
    <property type="match status" value="1"/>
</dbReference>
<evidence type="ECO:0000256" key="6">
    <source>
        <dbReference type="HAMAP-Rule" id="MF_00031"/>
    </source>
</evidence>
<dbReference type="EMBL" id="JAAAUB010000008">
    <property type="protein sequence ID" value="NMH16856.1"/>
    <property type="molecule type" value="Genomic_DNA"/>
</dbReference>
<proteinExistence type="inferred from homology"/>
<dbReference type="Pfam" id="PF01330">
    <property type="entry name" value="RuvA_N"/>
    <property type="match status" value="1"/>
</dbReference>
<dbReference type="SUPFAM" id="SSF50249">
    <property type="entry name" value="Nucleic acid-binding proteins"/>
    <property type="match status" value="1"/>
</dbReference>
<sequence length="204" mass="21853">MIGLVRGIVREKAPPRILVDTGPLGYELLVPMSTFYTLPAIGQEVTLRTHLLVREDEHQLYGFATEEERHAFRQLIRIAGIGARTALAILSGLSVRELREAVLLQDGGRLVKIPGIGKKTAERLLLELKDKTGSLQPSGTTPSTEAGSIGACAVEETVRTEIVAALLALGYSEREALRAVADLPPQTDTASGIRLALKSLAPVG</sequence>
<feature type="domain" description="Helix-hairpin-helix DNA-binding motif class 1" evidence="7">
    <location>
        <begin position="73"/>
        <end position="92"/>
    </location>
</feature>
<keyword evidence="2 6" id="KW-0227">DNA damage</keyword>